<dbReference type="InterPro" id="IPR004617">
    <property type="entry name" value="ApaH"/>
</dbReference>
<reference evidence="7 8" key="1">
    <citation type="submission" date="2016-10" db="EMBL/GenBank/DDBJ databases">
        <title>Rodentibacter gen. nov. and new species.</title>
        <authorList>
            <person name="Christensen H."/>
        </authorList>
    </citation>
    <scope>NUCLEOTIDE SEQUENCE [LARGE SCALE GENOMIC DNA]</scope>
    <source>
        <strain evidence="8">ppn416</strain>
    </source>
</reference>
<comment type="similarity">
    <text evidence="2 5">Belongs to the Ap4A hydrolase family.</text>
</comment>
<accession>A0A1V3J2D3</accession>
<dbReference type="PANTHER" id="PTHR40942:SF4">
    <property type="entry name" value="CYTOCHROME C5"/>
    <property type="match status" value="1"/>
</dbReference>
<evidence type="ECO:0000313" key="7">
    <source>
        <dbReference type="EMBL" id="OOF49133.1"/>
    </source>
</evidence>
<proteinExistence type="inferred from homology"/>
<dbReference type="InterPro" id="IPR004843">
    <property type="entry name" value="Calcineurin-like_PHP"/>
</dbReference>
<keyword evidence="8" id="KW-1185">Reference proteome</keyword>
<dbReference type="Pfam" id="PF00149">
    <property type="entry name" value="Metallophos"/>
    <property type="match status" value="1"/>
</dbReference>
<dbReference type="EC" id="3.6.1.41" evidence="5"/>
<evidence type="ECO:0000256" key="5">
    <source>
        <dbReference type="HAMAP-Rule" id="MF_00199"/>
    </source>
</evidence>
<dbReference type="STRING" id="1908264.BKK54_09425"/>
<evidence type="ECO:0000259" key="6">
    <source>
        <dbReference type="Pfam" id="PF00149"/>
    </source>
</evidence>
<gene>
    <name evidence="5" type="primary">apaH</name>
    <name evidence="7" type="ORF">BKK54_09425</name>
</gene>
<protein>
    <recommendedName>
        <fullName evidence="5">Bis(5'-nucleosyl)-tetraphosphatase, symmetrical</fullName>
        <ecNumber evidence="5">3.6.1.41</ecNumber>
    </recommendedName>
    <alternativeName>
        <fullName evidence="5">Ap4A hydrolase</fullName>
    </alternativeName>
    <alternativeName>
        <fullName evidence="5">Diadenosine 5',5'''-P1,P4-tetraphosphate pyrophosphohydrolase</fullName>
    </alternativeName>
    <alternativeName>
        <fullName evidence="5">Diadenosine tetraphosphatase</fullName>
    </alternativeName>
</protein>
<dbReference type="HAMAP" id="MF_00199">
    <property type="entry name" value="ApaH"/>
    <property type="match status" value="1"/>
</dbReference>
<dbReference type="CDD" id="cd07422">
    <property type="entry name" value="MPP_ApaH"/>
    <property type="match status" value="1"/>
</dbReference>
<evidence type="ECO:0000256" key="3">
    <source>
        <dbReference type="ARBA" id="ARBA00022801"/>
    </source>
</evidence>
<dbReference type="Proteomes" id="UP000188481">
    <property type="component" value="Unassembled WGS sequence"/>
</dbReference>
<comment type="function">
    <text evidence="1 5">Hydrolyzes diadenosine 5',5'''-P1,P4-tetraphosphate to yield ADP.</text>
</comment>
<comment type="catalytic activity">
    <reaction evidence="4 5">
        <text>P(1),P(4)-bis(5'-adenosyl) tetraphosphate + H2O = 2 ADP + 2 H(+)</text>
        <dbReference type="Rhea" id="RHEA:24252"/>
        <dbReference type="ChEBI" id="CHEBI:15377"/>
        <dbReference type="ChEBI" id="CHEBI:15378"/>
        <dbReference type="ChEBI" id="CHEBI:58141"/>
        <dbReference type="ChEBI" id="CHEBI:456216"/>
        <dbReference type="EC" id="3.6.1.41"/>
    </reaction>
</comment>
<evidence type="ECO:0000256" key="4">
    <source>
        <dbReference type="ARBA" id="ARBA00049417"/>
    </source>
</evidence>
<evidence type="ECO:0000256" key="2">
    <source>
        <dbReference type="ARBA" id="ARBA00005419"/>
    </source>
</evidence>
<dbReference type="Gene3D" id="3.60.21.10">
    <property type="match status" value="1"/>
</dbReference>
<evidence type="ECO:0000256" key="1">
    <source>
        <dbReference type="ARBA" id="ARBA00003413"/>
    </source>
</evidence>
<sequence length="275" mass="31955">MATYLVGDLQGCFDELQLLLSRVQFNPAQDKLYLVGDLVARGDKSLECLRFVKSLGNAAQTVLGNHDLHLISTALGIKNVKPRDRVEAIFNAPDFEELIDWLRHQPLLIHNETLGFVMVHAGISPDWDLTTAKTCAREVEEILQHGDFVNLISQMYDNQPEHWSPHLQGIERWRYTINACTRMRFCYWDHRLDFACKRPPKDAPKELTPWFNLNNPLYQEIPILFGHWASLIDETTPPNIYALDTGCVWNNRMTMLRWEDKQYFTQSAVKNYCDF</sequence>
<evidence type="ECO:0000313" key="8">
    <source>
        <dbReference type="Proteomes" id="UP000188481"/>
    </source>
</evidence>
<dbReference type="EMBL" id="MLHN01000018">
    <property type="protein sequence ID" value="OOF49133.1"/>
    <property type="molecule type" value="Genomic_DNA"/>
</dbReference>
<feature type="domain" description="Calcineurin-like phosphoesterase" evidence="6">
    <location>
        <begin position="4"/>
        <end position="132"/>
    </location>
</feature>
<name>A0A1V3J2D3_9PAST</name>
<dbReference type="InterPro" id="IPR029052">
    <property type="entry name" value="Metallo-depent_PP-like"/>
</dbReference>
<dbReference type="NCBIfam" id="NF001204">
    <property type="entry name" value="PRK00166.1"/>
    <property type="match status" value="1"/>
</dbReference>
<dbReference type="RefSeq" id="WP_077542853.1">
    <property type="nucleotide sequence ID" value="NZ_MLHN01000018.1"/>
</dbReference>
<dbReference type="NCBIfam" id="TIGR00668">
    <property type="entry name" value="apaH"/>
    <property type="match status" value="1"/>
</dbReference>
<dbReference type="PANTHER" id="PTHR40942">
    <property type="match status" value="1"/>
</dbReference>
<organism evidence="7 8">
    <name type="scientific">Rodentibacter genomosp. 1</name>
    <dbReference type="NCBI Taxonomy" id="1908264"/>
    <lineage>
        <taxon>Bacteria</taxon>
        <taxon>Pseudomonadati</taxon>
        <taxon>Pseudomonadota</taxon>
        <taxon>Gammaproteobacteria</taxon>
        <taxon>Pasteurellales</taxon>
        <taxon>Pasteurellaceae</taxon>
        <taxon>Rodentibacter</taxon>
    </lineage>
</organism>
<dbReference type="PIRSF" id="PIRSF000903">
    <property type="entry name" value="B5n-ttraPtase_sm"/>
    <property type="match status" value="1"/>
</dbReference>
<dbReference type="AlphaFoldDB" id="A0A1V3J2D3"/>
<comment type="caution">
    <text evidence="7">The sequence shown here is derived from an EMBL/GenBank/DDBJ whole genome shotgun (WGS) entry which is preliminary data.</text>
</comment>
<keyword evidence="3 5" id="KW-0378">Hydrolase</keyword>
<dbReference type="GO" id="GO:0008803">
    <property type="term" value="F:bis(5'-nucleosyl)-tetraphosphatase (symmetrical) activity"/>
    <property type="evidence" value="ECO:0007669"/>
    <property type="project" value="UniProtKB-UniRule"/>
</dbReference>
<dbReference type="SUPFAM" id="SSF56300">
    <property type="entry name" value="Metallo-dependent phosphatases"/>
    <property type="match status" value="1"/>
</dbReference>